<dbReference type="Proteomes" id="UP000671908">
    <property type="component" value="Chromosome"/>
</dbReference>
<reference evidence="1 2" key="1">
    <citation type="journal article" date="2021" name="Microbiol. Resour. Announc.">
        <title>Complete Genome Sequences of Three Human Oral Treponema parvum Isolates.</title>
        <authorList>
            <person name="Zeng H."/>
            <person name="Watt R.M."/>
        </authorList>
    </citation>
    <scope>NUCLEOTIDE SEQUENCE [LARGE SCALE GENOMIC DNA]</scope>
    <source>
        <strain evidence="1 2">ATCC 700770</strain>
    </source>
</reference>
<dbReference type="SUPFAM" id="SSF48150">
    <property type="entry name" value="DNA-glycosylase"/>
    <property type="match status" value="1"/>
</dbReference>
<dbReference type="InterPro" id="IPR014127">
    <property type="entry name" value="CHP02757"/>
</dbReference>
<dbReference type="RefSeq" id="WP_210120048.1">
    <property type="nucleotide sequence ID" value="NZ_CP054142.1"/>
</dbReference>
<dbReference type="Pfam" id="PF09674">
    <property type="entry name" value="DUF2400"/>
    <property type="match status" value="1"/>
</dbReference>
<keyword evidence="2" id="KW-1185">Reference proteome</keyword>
<dbReference type="EMBL" id="CP054142">
    <property type="protein sequence ID" value="QTQ13352.1"/>
    <property type="molecule type" value="Genomic_DNA"/>
</dbReference>
<dbReference type="NCBIfam" id="TIGR02757">
    <property type="entry name" value="TIGR02757 family protein"/>
    <property type="match status" value="1"/>
</dbReference>
<organism evidence="1 2">
    <name type="scientific">Treponema parvum</name>
    <dbReference type="NCBI Taxonomy" id="138851"/>
    <lineage>
        <taxon>Bacteria</taxon>
        <taxon>Pseudomonadati</taxon>
        <taxon>Spirochaetota</taxon>
        <taxon>Spirochaetia</taxon>
        <taxon>Spirochaetales</taxon>
        <taxon>Treponemataceae</taxon>
        <taxon>Treponema</taxon>
    </lineage>
</organism>
<protein>
    <submittedName>
        <fullName evidence="1">TIGR02757 family protein</fullName>
    </submittedName>
</protein>
<evidence type="ECO:0000313" key="1">
    <source>
        <dbReference type="EMBL" id="QTQ13352.1"/>
    </source>
</evidence>
<dbReference type="GO" id="GO:0006281">
    <property type="term" value="P:DNA repair"/>
    <property type="evidence" value="ECO:0007669"/>
    <property type="project" value="InterPro"/>
</dbReference>
<gene>
    <name evidence="1" type="ORF">HRQ91_02165</name>
</gene>
<dbReference type="InterPro" id="IPR011257">
    <property type="entry name" value="DNA_glycosylase"/>
</dbReference>
<dbReference type="KEGG" id="tpav:HRQ91_02165"/>
<sequence>MNKISDTTKKLLVYLADKYETQDFSSGDPSLFLRRYNKTVDIEICSFIASLFAFGQRQQFLKKIEEVLSYSGDSFAAWIKDGSWKGDFPSGNKKYYRFYSYDDVRDVFGALQRILSEYDTLGNCFRREYEKNKALANAADDFSPVRIFSELFKNCRMVSHTKQSANKRLHMFLRWMVRKNSPVDIGLWDWYPAEKLIIPVDTHVLQQAKKLHLVPEKSAASAKTAFELTEILKQVWPDDPCRGDFALFGMGVDEDLTSTAKISRSC</sequence>
<dbReference type="AlphaFoldDB" id="A0A975F2R8"/>
<evidence type="ECO:0000313" key="2">
    <source>
        <dbReference type="Proteomes" id="UP000671908"/>
    </source>
</evidence>
<accession>A0A975F2R8</accession>
<dbReference type="GO" id="GO:0003824">
    <property type="term" value="F:catalytic activity"/>
    <property type="evidence" value="ECO:0007669"/>
    <property type="project" value="InterPro"/>
</dbReference>
<proteinExistence type="predicted"/>
<name>A0A975F2R8_9SPIR</name>